<dbReference type="STRING" id="1531966.A0A0A1TQL5"/>
<accession>A0A0A1TQL5</accession>
<gene>
    <name evidence="2" type="ORF">VHEMI09609</name>
</gene>
<dbReference type="InterPro" id="IPR029058">
    <property type="entry name" value="AB_hydrolase_fold"/>
</dbReference>
<dbReference type="Gene3D" id="3.40.50.1820">
    <property type="entry name" value="alpha/beta hydrolase"/>
    <property type="match status" value="1"/>
</dbReference>
<name>A0A0A1TQL5_9HYPO</name>
<dbReference type="HOGENOM" id="CLU_029537_1_0_1"/>
<organism evidence="2 3">
    <name type="scientific">[Torrubiella] hemipterigena</name>
    <dbReference type="NCBI Taxonomy" id="1531966"/>
    <lineage>
        <taxon>Eukaryota</taxon>
        <taxon>Fungi</taxon>
        <taxon>Dikarya</taxon>
        <taxon>Ascomycota</taxon>
        <taxon>Pezizomycotina</taxon>
        <taxon>Sordariomycetes</taxon>
        <taxon>Hypocreomycetidae</taxon>
        <taxon>Hypocreales</taxon>
        <taxon>Clavicipitaceae</taxon>
        <taxon>Clavicipitaceae incertae sedis</taxon>
        <taxon>'Torrubiella' clade</taxon>
    </lineage>
</organism>
<sequence length="292" mass="31575">MMHLFTSTAFKAITVLASASSIVAAPTNNTAPSSTNVAVHNNFNCKSIQHPNPVVLLHGMGGNYTSGLEKLELFLQQQNYCTYSLTYGAHPDKPEAGGILPIDISAFQIASFIEEVKLRTGANKIDLVGHSEGAFMSLYVPKTTGVSYLIDNIVATAPPTHGTDLDGKFSKAFFWGQFSRDIVGLILDLKGCPVCNELGVGGPGVRRLDRGNIVQPGNTVTILQSLTDGVVTPTNTSFVYEAGVTNYYVQDFCPDDKVTHLQEAYDKNMWNLLINALEKKNGRSFACDSAFN</sequence>
<dbReference type="Proteomes" id="UP000039046">
    <property type="component" value="Unassembled WGS sequence"/>
</dbReference>
<evidence type="ECO:0000313" key="3">
    <source>
        <dbReference type="Proteomes" id="UP000039046"/>
    </source>
</evidence>
<feature type="signal peptide" evidence="1">
    <location>
        <begin position="1"/>
        <end position="24"/>
    </location>
</feature>
<dbReference type="InterPro" id="IPR002918">
    <property type="entry name" value="Lipase_EstA/Esterase_EstB"/>
</dbReference>
<protein>
    <recommendedName>
        <fullName evidence="4">AB hydrolase-1 domain-containing protein</fullName>
    </recommendedName>
</protein>
<dbReference type="SUPFAM" id="SSF53474">
    <property type="entry name" value="alpha/beta-Hydrolases"/>
    <property type="match status" value="1"/>
</dbReference>
<evidence type="ECO:0008006" key="4">
    <source>
        <dbReference type="Google" id="ProtNLM"/>
    </source>
</evidence>
<evidence type="ECO:0000256" key="1">
    <source>
        <dbReference type="SAM" id="SignalP"/>
    </source>
</evidence>
<keyword evidence="3" id="KW-1185">Reference proteome</keyword>
<reference evidence="2 3" key="1">
    <citation type="journal article" date="2015" name="Genome Announc.">
        <title>Draft Genome Sequence and Gene Annotation of the Entomopathogenic Fungus Verticillium hemipterigenum.</title>
        <authorList>
            <person name="Horn F."/>
            <person name="Habel A."/>
            <person name="Scharf D.H."/>
            <person name="Dworschak J."/>
            <person name="Brakhage A.A."/>
            <person name="Guthke R."/>
            <person name="Hertweck C."/>
            <person name="Linde J."/>
        </authorList>
    </citation>
    <scope>NUCLEOTIDE SEQUENCE [LARGE SCALE GENOMIC DNA]</scope>
</reference>
<dbReference type="GO" id="GO:0016298">
    <property type="term" value="F:lipase activity"/>
    <property type="evidence" value="ECO:0007669"/>
    <property type="project" value="TreeGrafter"/>
</dbReference>
<feature type="chain" id="PRO_5001990293" description="AB hydrolase-1 domain-containing protein" evidence="1">
    <location>
        <begin position="25"/>
        <end position="292"/>
    </location>
</feature>
<dbReference type="Pfam" id="PF01674">
    <property type="entry name" value="Lipase_2"/>
    <property type="match status" value="1"/>
</dbReference>
<dbReference type="PANTHER" id="PTHR32015">
    <property type="entry name" value="FASTING INDUCED LIPASE"/>
    <property type="match status" value="1"/>
</dbReference>
<dbReference type="AlphaFoldDB" id="A0A0A1TQL5"/>
<dbReference type="EMBL" id="CDHN01000006">
    <property type="protein sequence ID" value="CEJ94053.1"/>
    <property type="molecule type" value="Genomic_DNA"/>
</dbReference>
<dbReference type="PANTHER" id="PTHR32015:SF1">
    <property type="entry name" value="LIPASE"/>
    <property type="match status" value="1"/>
</dbReference>
<dbReference type="GO" id="GO:0016042">
    <property type="term" value="P:lipid catabolic process"/>
    <property type="evidence" value="ECO:0007669"/>
    <property type="project" value="InterPro"/>
</dbReference>
<dbReference type="OrthoDB" id="9974421at2759"/>
<keyword evidence="1" id="KW-0732">Signal</keyword>
<proteinExistence type="predicted"/>
<evidence type="ECO:0000313" key="2">
    <source>
        <dbReference type="EMBL" id="CEJ94053.1"/>
    </source>
</evidence>